<evidence type="ECO:0000313" key="3">
    <source>
        <dbReference type="Proteomes" id="UP001589703"/>
    </source>
</evidence>
<evidence type="ECO:0000259" key="1">
    <source>
        <dbReference type="Pfam" id="PF04738"/>
    </source>
</evidence>
<gene>
    <name evidence="2" type="ORF">ACFFRO_05770</name>
</gene>
<dbReference type="EMBL" id="JBHMAR010000004">
    <property type="protein sequence ID" value="MFB9734646.1"/>
    <property type="molecule type" value="Genomic_DNA"/>
</dbReference>
<comment type="caution">
    <text evidence="2">The sequence shown here is derived from an EMBL/GenBank/DDBJ whole genome shotgun (WGS) entry which is preliminary data.</text>
</comment>
<proteinExistence type="predicted"/>
<sequence>MNGFQENGSPRTATPARQGAFSPYYLYRRGTLGPAALDGLTPVRTWTLLAEAERTRQRREELRGRLEDALHTAVPALPADRRRELLRLRRDIHNDRVPGVPDAARLLDPATRELLEEWLRQRAEGHRLQKEAEAALAAELDDGRRTLAAVAAGELFQRGLQLSDERTWRTVTEWAADPFSPRRKPSKRRRAENTLTSFAYRVALKPSPFASFTEIGAAPWTTDAAVVPVDGPRARPVQARLSAGLLSWMTYELRRLDRADELMQIRLNHSLLVQGEKAMCVRRAPDGAPEAAYGAAQVVAARDTGLLRLLRSLLADGARPEREVRDRLTAAGLSPEAAATALDKLVRAGICERGLGIPDQHPRPALAVAQRLRALDTEQAGRCAVVFEQLQAAEDAFPAAPVRRRADLLAGMREQVAVFTDTVGCPAPAPEALRSVVYEDVGTRRPARTWRPEVLHANRWALELFQRIVPVLDDATVEKAGLYAFFVRHFGEDADAVPFVEFYRRFAALPPAEASAVASGVGDPHADRIRALRAGLAGLLRTQFHAHRASENDPHGELRLDADRLRGFAERLPAEIAPWRSTAYRVQFTTGPERPYAVVNGVTTGHGVFFSRFCDLLEPDAPHEWSLTEALRGHIARTTPRQCDITAVLGLNFNLHPRLSPLELVYPGSTARTADDTTLTLADLAVRAEPDRRTLTLVSTRDGRPLDLVPLNFLYPAAAPVLYRLLCAFAPTRTYRGGLWDQLDRADAVAGRAAGLTRVPAEPRTLPRALLGDLVLDRASWRLPAADVPGLEGLERQEAAALAAFGDWLGRQGIPRHTFFRLTTPPPVPAGQRDLLAETRQWALEARTARLHKPHYLDARNPFLLQVFARRLAEAGPDATVTFQECLPHPADLDDDPHTGAEEFFVEHTLALPAPTPARAPEEDPDARP</sequence>
<dbReference type="RefSeq" id="WP_385858213.1">
    <property type="nucleotide sequence ID" value="NZ_JBHMAR010000004.1"/>
</dbReference>
<protein>
    <submittedName>
        <fullName evidence="2">Lantibiotic dehydratase</fullName>
    </submittedName>
</protein>
<dbReference type="InterPro" id="IPR006827">
    <property type="entry name" value="Lant_deHydtase_N"/>
</dbReference>
<dbReference type="Pfam" id="PF04738">
    <property type="entry name" value="Lant_dehydr_N"/>
    <property type="match status" value="1"/>
</dbReference>
<accession>A0ABV5V9Z5</accession>
<keyword evidence="3" id="KW-1185">Reference proteome</keyword>
<reference evidence="2 3" key="1">
    <citation type="submission" date="2024-09" db="EMBL/GenBank/DDBJ databases">
        <authorList>
            <person name="Sun Q."/>
            <person name="Mori K."/>
        </authorList>
    </citation>
    <scope>NUCLEOTIDE SEQUENCE [LARGE SCALE GENOMIC DNA]</scope>
    <source>
        <strain evidence="2 3">JCM 10918</strain>
    </source>
</reference>
<evidence type="ECO:0000313" key="2">
    <source>
        <dbReference type="EMBL" id="MFB9734646.1"/>
    </source>
</evidence>
<organism evidence="2 3">
    <name type="scientific">Streptomyces thermocoprophilus</name>
    <dbReference type="NCBI Taxonomy" id="78356"/>
    <lineage>
        <taxon>Bacteria</taxon>
        <taxon>Bacillati</taxon>
        <taxon>Actinomycetota</taxon>
        <taxon>Actinomycetes</taxon>
        <taxon>Kitasatosporales</taxon>
        <taxon>Streptomycetaceae</taxon>
        <taxon>Streptomyces</taxon>
    </lineage>
</organism>
<dbReference type="Proteomes" id="UP001589703">
    <property type="component" value="Unassembled WGS sequence"/>
</dbReference>
<name>A0ABV5V9Z5_9ACTN</name>
<feature type="domain" description="Lantibiotic dehydratase N-terminal" evidence="1">
    <location>
        <begin position="155"/>
        <end position="818"/>
    </location>
</feature>